<feature type="region of interest" description="Disordered" evidence="1">
    <location>
        <begin position="64"/>
        <end position="89"/>
    </location>
</feature>
<name>A0AA38RP41_9PEZI</name>
<feature type="compositionally biased region" description="Basic and acidic residues" evidence="1">
    <location>
        <begin position="257"/>
        <end position="274"/>
    </location>
</feature>
<keyword evidence="2" id="KW-0472">Membrane</keyword>
<feature type="region of interest" description="Disordered" evidence="1">
    <location>
        <begin position="205"/>
        <end position="232"/>
    </location>
</feature>
<dbReference type="EMBL" id="JANBVO010000003">
    <property type="protein sequence ID" value="KAJ9155568.1"/>
    <property type="molecule type" value="Genomic_DNA"/>
</dbReference>
<gene>
    <name evidence="3" type="ORF">NKR23_g1759</name>
</gene>
<reference evidence="3" key="1">
    <citation type="submission" date="2022-07" db="EMBL/GenBank/DDBJ databases">
        <title>Fungi with potential for degradation of polypropylene.</title>
        <authorList>
            <person name="Gostincar C."/>
        </authorList>
    </citation>
    <scope>NUCLEOTIDE SEQUENCE</scope>
    <source>
        <strain evidence="3">EXF-13308</strain>
    </source>
</reference>
<keyword evidence="2" id="KW-1133">Transmembrane helix</keyword>
<feature type="region of interest" description="Disordered" evidence="1">
    <location>
        <begin position="111"/>
        <end position="156"/>
    </location>
</feature>
<dbReference type="Proteomes" id="UP001174694">
    <property type="component" value="Unassembled WGS sequence"/>
</dbReference>
<comment type="caution">
    <text evidence="3">The sequence shown here is derived from an EMBL/GenBank/DDBJ whole genome shotgun (WGS) entry which is preliminary data.</text>
</comment>
<sequence>MKEPSVTRDASLIFGSTRPLPPATAIYDIQPRSRVVAAVLLNLAGCISLLVLVFYTTTRRHRRPVKITTPRPTHTDPGEATPDADIPRGGEGCVVVGEVVIQQRSSDKYIPEGESALGCEEDMEESENNGRAQHKQRLPQDSSEAKVTSSRGPESARRVLEAIDTCEVGWMGDDTTPLTPLDLRFHQLDCSEETSGPAQHVWRRKGRWDAGSSAGRTTSVRATLAPSADETQPDLARRAVATCTTALLPPPRFAPHRAREAADWEARRRREESP</sequence>
<organism evidence="3 4">
    <name type="scientific">Pleurostoma richardsiae</name>
    <dbReference type="NCBI Taxonomy" id="41990"/>
    <lineage>
        <taxon>Eukaryota</taxon>
        <taxon>Fungi</taxon>
        <taxon>Dikarya</taxon>
        <taxon>Ascomycota</taxon>
        <taxon>Pezizomycotina</taxon>
        <taxon>Sordariomycetes</taxon>
        <taxon>Sordariomycetidae</taxon>
        <taxon>Calosphaeriales</taxon>
        <taxon>Pleurostomataceae</taxon>
        <taxon>Pleurostoma</taxon>
    </lineage>
</organism>
<evidence type="ECO:0000313" key="3">
    <source>
        <dbReference type="EMBL" id="KAJ9155568.1"/>
    </source>
</evidence>
<feature type="compositionally biased region" description="Polar residues" evidence="1">
    <location>
        <begin position="139"/>
        <end position="152"/>
    </location>
</feature>
<protein>
    <submittedName>
        <fullName evidence="3">Uncharacterized protein</fullName>
    </submittedName>
</protein>
<feature type="transmembrane region" description="Helical" evidence="2">
    <location>
        <begin position="35"/>
        <end position="56"/>
    </location>
</feature>
<dbReference type="AlphaFoldDB" id="A0AA38RP41"/>
<evidence type="ECO:0000313" key="4">
    <source>
        <dbReference type="Proteomes" id="UP001174694"/>
    </source>
</evidence>
<evidence type="ECO:0000256" key="1">
    <source>
        <dbReference type="SAM" id="MobiDB-lite"/>
    </source>
</evidence>
<evidence type="ECO:0000256" key="2">
    <source>
        <dbReference type="SAM" id="Phobius"/>
    </source>
</evidence>
<keyword evidence="4" id="KW-1185">Reference proteome</keyword>
<keyword evidence="2" id="KW-0812">Transmembrane</keyword>
<accession>A0AA38RP41</accession>
<feature type="region of interest" description="Disordered" evidence="1">
    <location>
        <begin position="247"/>
        <end position="274"/>
    </location>
</feature>
<proteinExistence type="predicted"/>